<proteinExistence type="predicted"/>
<protein>
    <submittedName>
        <fullName evidence="2">PD-(D/E)XK nuclease family protein</fullName>
    </submittedName>
</protein>
<accession>A0ABS0INQ9</accession>
<gene>
    <name evidence="2" type="ORF">I2I05_19120</name>
</gene>
<dbReference type="RefSeq" id="WP_196283865.1">
    <property type="nucleotide sequence ID" value="NZ_JADQDQ010000013.1"/>
</dbReference>
<evidence type="ECO:0000313" key="2">
    <source>
        <dbReference type="EMBL" id="MBF9239513.1"/>
    </source>
</evidence>
<name>A0ABS0INQ9_9BACT</name>
<feature type="domain" description="PD-(D/E)XK endonuclease-like" evidence="1">
    <location>
        <begin position="10"/>
        <end position="268"/>
    </location>
</feature>
<comment type="caution">
    <text evidence="2">The sequence shown here is derived from an EMBL/GenBank/DDBJ whole genome shotgun (WGS) entry which is preliminary data.</text>
</comment>
<reference evidence="2 3" key="1">
    <citation type="submission" date="2020-11" db="EMBL/GenBank/DDBJ databases">
        <authorList>
            <person name="Kim M.K."/>
        </authorList>
    </citation>
    <scope>NUCLEOTIDE SEQUENCE [LARGE SCALE GENOMIC DNA]</scope>
    <source>
        <strain evidence="2 3">BT683</strain>
    </source>
</reference>
<evidence type="ECO:0000313" key="3">
    <source>
        <dbReference type="Proteomes" id="UP000597617"/>
    </source>
</evidence>
<dbReference type="Pfam" id="PF12705">
    <property type="entry name" value="PDDEXK_1"/>
    <property type="match status" value="1"/>
</dbReference>
<dbReference type="EMBL" id="JADQDQ010000013">
    <property type="protein sequence ID" value="MBF9239513.1"/>
    <property type="molecule type" value="Genomic_DNA"/>
</dbReference>
<keyword evidence="3" id="KW-1185">Reference proteome</keyword>
<dbReference type="InterPro" id="IPR038726">
    <property type="entry name" value="PDDEXK_AddAB-type"/>
</dbReference>
<organism evidence="2 3">
    <name type="scientific">Hymenobacter jeongseonensis</name>
    <dbReference type="NCBI Taxonomy" id="2791027"/>
    <lineage>
        <taxon>Bacteria</taxon>
        <taxon>Pseudomonadati</taxon>
        <taxon>Bacteroidota</taxon>
        <taxon>Cytophagia</taxon>
        <taxon>Cytophagales</taxon>
        <taxon>Hymenobacteraceae</taxon>
        <taxon>Hymenobacter</taxon>
    </lineage>
</organism>
<dbReference type="Proteomes" id="UP000597617">
    <property type="component" value="Unassembled WGS sequence"/>
</dbReference>
<dbReference type="InterPro" id="IPR011604">
    <property type="entry name" value="PDDEXK-like_dom_sf"/>
</dbReference>
<evidence type="ECO:0000259" key="1">
    <source>
        <dbReference type="Pfam" id="PF12705"/>
    </source>
</evidence>
<sequence>MAITITAPARISPSQYFRVLACPYQSLLASTPEARSLPGMFGSGGASEVGTVVHGMLKRSVATDLSDAVAFESVWQELLSEKEADLIRNGASHLVPLTYRANGYAVTKLLLSWHLAMMPKAAPFPGDSDIPFGAEKWLSDNSGSVGGIADLIRLGIDGPEIVDYKTGSIFQLNSNDEAEIKPVYSQQLQLYAALLHEQTGHFPAHLFLADLAGKEHEVEFTELGCLQLLSNARRLLTQMKAAVNAGNPESLAIPSQEQCRYCQVRPLCSPYNDWTEQLGA</sequence>
<dbReference type="InterPro" id="IPR011335">
    <property type="entry name" value="Restrct_endonuc-II-like"/>
</dbReference>
<dbReference type="SUPFAM" id="SSF52980">
    <property type="entry name" value="Restriction endonuclease-like"/>
    <property type="match status" value="1"/>
</dbReference>
<dbReference type="Gene3D" id="3.90.320.10">
    <property type="match status" value="1"/>
</dbReference>